<proteinExistence type="predicted"/>
<feature type="transmembrane region" description="Helical" evidence="1">
    <location>
        <begin position="42"/>
        <end position="60"/>
    </location>
</feature>
<keyword evidence="1" id="KW-1133">Transmembrane helix</keyword>
<evidence type="ECO:0000313" key="2">
    <source>
        <dbReference type="EMBL" id="EKE25941.1"/>
    </source>
</evidence>
<comment type="caution">
    <text evidence="2">The sequence shown here is derived from an EMBL/GenBank/DDBJ whole genome shotgun (WGS) entry which is preliminary data.</text>
</comment>
<feature type="transmembrane region" description="Helical" evidence="1">
    <location>
        <begin position="72"/>
        <end position="90"/>
    </location>
</feature>
<protein>
    <submittedName>
        <fullName evidence="2">Uncharacterized protein</fullName>
    </submittedName>
</protein>
<evidence type="ECO:0000256" key="1">
    <source>
        <dbReference type="SAM" id="Phobius"/>
    </source>
</evidence>
<accession>K2F469</accession>
<keyword evidence="1" id="KW-0812">Transmembrane</keyword>
<reference evidence="2" key="1">
    <citation type="journal article" date="2012" name="Science">
        <title>Fermentation, hydrogen, and sulfur metabolism in multiple uncultivated bacterial phyla.</title>
        <authorList>
            <person name="Wrighton K.C."/>
            <person name="Thomas B.C."/>
            <person name="Sharon I."/>
            <person name="Miller C.S."/>
            <person name="Castelle C.J."/>
            <person name="VerBerkmoes N.C."/>
            <person name="Wilkins M.J."/>
            <person name="Hettich R.L."/>
            <person name="Lipton M.S."/>
            <person name="Williams K.H."/>
            <person name="Long P.E."/>
            <person name="Banfield J.F."/>
        </authorList>
    </citation>
    <scope>NUCLEOTIDE SEQUENCE [LARGE SCALE GENOMIC DNA]</scope>
</reference>
<keyword evidence="1" id="KW-0472">Membrane</keyword>
<organism evidence="2">
    <name type="scientific">uncultured bacterium</name>
    <name type="common">gcode 4</name>
    <dbReference type="NCBI Taxonomy" id="1234023"/>
    <lineage>
        <taxon>Bacteria</taxon>
        <taxon>environmental samples</taxon>
    </lineage>
</organism>
<name>K2F469_9BACT</name>
<dbReference type="EMBL" id="AMFJ01001005">
    <property type="protein sequence ID" value="EKE25941.1"/>
    <property type="molecule type" value="Genomic_DNA"/>
</dbReference>
<sequence length="93" mass="11078">MSKSYKIFSYMQLVVLTLFIAHIILVWFLVVVDPNSQNFNDILFLFIYILLWVSGILLLNHNKINKQIWIKNIVMTTVLTTVLIYDYWIINLI</sequence>
<gene>
    <name evidence="2" type="ORF">ACD_4C00489G0003</name>
</gene>
<feature type="transmembrane region" description="Helical" evidence="1">
    <location>
        <begin position="7"/>
        <end position="30"/>
    </location>
</feature>
<dbReference type="AlphaFoldDB" id="K2F469"/>